<dbReference type="KEGG" id="salf:SMD44_08553"/>
<evidence type="ECO:0000256" key="1">
    <source>
        <dbReference type="ARBA" id="ARBA00004651"/>
    </source>
</evidence>
<dbReference type="AlphaFoldDB" id="A0A1Z1WRK5"/>
<evidence type="ECO:0000256" key="4">
    <source>
        <dbReference type="ARBA" id="ARBA00023136"/>
    </source>
</evidence>
<feature type="domain" description="Major facilitator superfamily (MFS) profile" evidence="6">
    <location>
        <begin position="13"/>
        <end position="116"/>
    </location>
</feature>
<protein>
    <submittedName>
        <fullName evidence="7">Transporter</fullName>
    </submittedName>
</protein>
<keyword evidence="4 5" id="KW-0472">Membrane</keyword>
<sequence>MQRSFVRDEFRRAQLAIAALFCVLGFQYATWAARLPALKSRLDLSEAELGLLLMACGVGAAASFPLVAALTRRWGSRRLALVSALFLGVLLLALAAAPNYRPPSSSCAPTAWASAV</sequence>
<evidence type="ECO:0000256" key="5">
    <source>
        <dbReference type="SAM" id="Phobius"/>
    </source>
</evidence>
<feature type="transmembrane region" description="Helical" evidence="5">
    <location>
        <begin position="48"/>
        <end position="67"/>
    </location>
</feature>
<keyword evidence="2 5" id="KW-0812">Transmembrane</keyword>
<dbReference type="PROSITE" id="PS50850">
    <property type="entry name" value="MFS"/>
    <property type="match status" value="1"/>
</dbReference>
<feature type="transmembrane region" description="Helical" evidence="5">
    <location>
        <begin position="79"/>
        <end position="97"/>
    </location>
</feature>
<dbReference type="Gene3D" id="1.20.1250.20">
    <property type="entry name" value="MFS general substrate transporter like domains"/>
    <property type="match status" value="1"/>
</dbReference>
<keyword evidence="3 5" id="KW-1133">Transmembrane helix</keyword>
<dbReference type="PANTHER" id="PTHR23514">
    <property type="entry name" value="BYPASS OF STOP CODON PROTEIN 6"/>
    <property type="match status" value="1"/>
</dbReference>
<dbReference type="SUPFAM" id="SSF103473">
    <property type="entry name" value="MFS general substrate transporter"/>
    <property type="match status" value="1"/>
</dbReference>
<proteinExistence type="predicted"/>
<evidence type="ECO:0000259" key="6">
    <source>
        <dbReference type="PROSITE" id="PS50850"/>
    </source>
</evidence>
<evidence type="ECO:0000256" key="2">
    <source>
        <dbReference type="ARBA" id="ARBA00022692"/>
    </source>
</evidence>
<dbReference type="Pfam" id="PF07690">
    <property type="entry name" value="MFS_1"/>
    <property type="match status" value="1"/>
</dbReference>
<accession>A0A1Z1WRK5</accession>
<dbReference type="GO" id="GO:0022857">
    <property type="term" value="F:transmembrane transporter activity"/>
    <property type="evidence" value="ECO:0007669"/>
    <property type="project" value="InterPro"/>
</dbReference>
<evidence type="ECO:0000256" key="3">
    <source>
        <dbReference type="ARBA" id="ARBA00022989"/>
    </source>
</evidence>
<dbReference type="GO" id="GO:0005886">
    <property type="term" value="C:plasma membrane"/>
    <property type="evidence" value="ECO:0007669"/>
    <property type="project" value="UniProtKB-SubCell"/>
</dbReference>
<dbReference type="InterPro" id="IPR020846">
    <property type="entry name" value="MFS_dom"/>
</dbReference>
<organism evidence="7 8">
    <name type="scientific">Streptomyces alboflavus</name>
    <dbReference type="NCBI Taxonomy" id="67267"/>
    <lineage>
        <taxon>Bacteria</taxon>
        <taxon>Bacillati</taxon>
        <taxon>Actinomycetota</taxon>
        <taxon>Actinomycetes</taxon>
        <taxon>Kitasatosporales</taxon>
        <taxon>Streptomycetaceae</taxon>
        <taxon>Streptomyces</taxon>
    </lineage>
</organism>
<dbReference type="EMBL" id="CP021748">
    <property type="protein sequence ID" value="ARX89066.1"/>
    <property type="molecule type" value="Genomic_DNA"/>
</dbReference>
<dbReference type="PANTHER" id="PTHR23514:SF13">
    <property type="entry name" value="INNER MEMBRANE PROTEIN YBJJ"/>
    <property type="match status" value="1"/>
</dbReference>
<evidence type="ECO:0000313" key="8">
    <source>
        <dbReference type="Proteomes" id="UP000195880"/>
    </source>
</evidence>
<dbReference type="InterPro" id="IPR011701">
    <property type="entry name" value="MFS"/>
</dbReference>
<dbReference type="InterPro" id="IPR036259">
    <property type="entry name" value="MFS_trans_sf"/>
</dbReference>
<dbReference type="Proteomes" id="UP000195880">
    <property type="component" value="Chromosome"/>
</dbReference>
<keyword evidence="8" id="KW-1185">Reference proteome</keyword>
<name>A0A1Z1WRK5_9ACTN</name>
<gene>
    <name evidence="7" type="ORF">SMD44_08553</name>
</gene>
<reference evidence="7 8" key="1">
    <citation type="submission" date="2017-05" db="EMBL/GenBank/DDBJ databases">
        <title>Streptomyces alboflavus Genome sequencing and assembly.</title>
        <authorList>
            <person name="Wang Y."/>
            <person name="Du B."/>
            <person name="Ding Y."/>
            <person name="Liu H."/>
            <person name="Hou Q."/>
            <person name="Liu K."/>
            <person name="Wang C."/>
            <person name="Yao L."/>
        </authorList>
    </citation>
    <scope>NUCLEOTIDE SEQUENCE [LARGE SCALE GENOMIC DNA]</scope>
    <source>
        <strain evidence="7 8">MDJK44</strain>
    </source>
</reference>
<dbReference type="InterPro" id="IPR051788">
    <property type="entry name" value="MFS_Transporter"/>
</dbReference>
<evidence type="ECO:0000313" key="7">
    <source>
        <dbReference type="EMBL" id="ARX89066.1"/>
    </source>
</evidence>
<comment type="subcellular location">
    <subcellularLocation>
        <location evidence="1">Cell membrane</location>
        <topology evidence="1">Multi-pass membrane protein</topology>
    </subcellularLocation>
</comment>